<organism evidence="1 2">
    <name type="scientific">Prosthecobacter algae</name>
    <dbReference type="NCBI Taxonomy" id="1144682"/>
    <lineage>
        <taxon>Bacteria</taxon>
        <taxon>Pseudomonadati</taxon>
        <taxon>Verrucomicrobiota</taxon>
        <taxon>Verrucomicrobiia</taxon>
        <taxon>Verrucomicrobiales</taxon>
        <taxon>Verrucomicrobiaceae</taxon>
        <taxon>Prosthecobacter</taxon>
    </lineage>
</organism>
<dbReference type="EMBL" id="BAABIA010000007">
    <property type="protein sequence ID" value="GAA5144876.1"/>
    <property type="molecule type" value="Genomic_DNA"/>
</dbReference>
<dbReference type="Proteomes" id="UP001499852">
    <property type="component" value="Unassembled WGS sequence"/>
</dbReference>
<accession>A0ABP9PIJ2</accession>
<reference evidence="2" key="1">
    <citation type="journal article" date="2019" name="Int. J. Syst. Evol. Microbiol.">
        <title>The Global Catalogue of Microorganisms (GCM) 10K type strain sequencing project: providing services to taxonomists for standard genome sequencing and annotation.</title>
        <authorList>
            <consortium name="The Broad Institute Genomics Platform"/>
            <consortium name="The Broad Institute Genome Sequencing Center for Infectious Disease"/>
            <person name="Wu L."/>
            <person name="Ma J."/>
        </authorList>
    </citation>
    <scope>NUCLEOTIDE SEQUENCE [LARGE SCALE GENOMIC DNA]</scope>
    <source>
        <strain evidence="2">JCM 18053</strain>
    </source>
</reference>
<sequence>MSIAKVGDTNTTRLEIKGKDGKLLFTSSPQIDATAIFDFYPDHLRWSPDSKILAIPAGFPKLFQTYLFAWDGTKFQFIAMPKIAAGEDNPWIYPVEWRGNHILHLTFTGPHAGKADDNGYKGTAVVQVDLQTKTSKKISEKVKRYGPTE</sequence>
<comment type="caution">
    <text evidence="1">The sequence shown here is derived from an EMBL/GenBank/DDBJ whole genome shotgun (WGS) entry which is preliminary data.</text>
</comment>
<keyword evidence="2" id="KW-1185">Reference proteome</keyword>
<protein>
    <submittedName>
        <fullName evidence="1">Uncharacterized protein</fullName>
    </submittedName>
</protein>
<name>A0ABP9PIJ2_9BACT</name>
<proteinExistence type="predicted"/>
<evidence type="ECO:0000313" key="2">
    <source>
        <dbReference type="Proteomes" id="UP001499852"/>
    </source>
</evidence>
<gene>
    <name evidence="1" type="ORF">GCM10023213_35740</name>
</gene>
<evidence type="ECO:0000313" key="1">
    <source>
        <dbReference type="EMBL" id="GAA5144876.1"/>
    </source>
</evidence>